<evidence type="ECO:0000259" key="2">
    <source>
        <dbReference type="Pfam" id="PF10440"/>
    </source>
</evidence>
<evidence type="ECO:0000313" key="3">
    <source>
        <dbReference type="EMBL" id="KAH0889796.1"/>
    </source>
</evidence>
<feature type="domain" description="WIYLD" evidence="2">
    <location>
        <begin position="49"/>
        <end position="108"/>
    </location>
</feature>
<organism evidence="3 4">
    <name type="scientific">Brassica napus</name>
    <name type="common">Rape</name>
    <dbReference type="NCBI Taxonomy" id="3708"/>
    <lineage>
        <taxon>Eukaryota</taxon>
        <taxon>Viridiplantae</taxon>
        <taxon>Streptophyta</taxon>
        <taxon>Embryophyta</taxon>
        <taxon>Tracheophyta</taxon>
        <taxon>Spermatophyta</taxon>
        <taxon>Magnoliopsida</taxon>
        <taxon>eudicotyledons</taxon>
        <taxon>Gunneridae</taxon>
        <taxon>Pentapetalae</taxon>
        <taxon>rosids</taxon>
        <taxon>malvids</taxon>
        <taxon>Brassicales</taxon>
        <taxon>Brassicaceae</taxon>
        <taxon>Brassiceae</taxon>
        <taxon>Brassica</taxon>
    </lineage>
</organism>
<dbReference type="Gene3D" id="1.10.8.850">
    <property type="entry name" value="Histone-lysine N methyltransferase , C-terminal domain-like"/>
    <property type="match status" value="1"/>
</dbReference>
<reference evidence="3 4" key="1">
    <citation type="submission" date="2021-05" db="EMBL/GenBank/DDBJ databases">
        <title>Genome Assembly of Synthetic Allotetraploid Brassica napus Reveals Homoeologous Exchanges between Subgenomes.</title>
        <authorList>
            <person name="Davis J.T."/>
        </authorList>
    </citation>
    <scope>NUCLEOTIDE SEQUENCE [LARGE SCALE GENOMIC DNA]</scope>
    <source>
        <strain evidence="4">cv. Da-Ae</strain>
        <tissue evidence="3">Seedling</tissue>
    </source>
</reference>
<dbReference type="EMBL" id="JAGKQM010000013">
    <property type="protein sequence ID" value="KAH0889796.1"/>
    <property type="molecule type" value="Genomic_DNA"/>
</dbReference>
<protein>
    <recommendedName>
        <fullName evidence="2">WIYLD domain-containing protein</fullName>
    </recommendedName>
</protein>
<comment type="caution">
    <text evidence="3">The sequence shown here is derived from an EMBL/GenBank/DDBJ whole genome shotgun (WGS) entry which is preliminary data.</text>
</comment>
<dbReference type="Proteomes" id="UP000824890">
    <property type="component" value="Unassembled WGS sequence"/>
</dbReference>
<name>A0ABQ8AB55_BRANA</name>
<feature type="region of interest" description="Disordered" evidence="1">
    <location>
        <begin position="109"/>
        <end position="207"/>
    </location>
</feature>
<dbReference type="PANTHER" id="PTHR34271">
    <property type="entry name" value="NUCLEOLAR HISTONE METHYLTRANSFERASE-RELATED PROTEIN"/>
    <property type="match status" value="1"/>
</dbReference>
<evidence type="ECO:0000313" key="4">
    <source>
        <dbReference type="Proteomes" id="UP000824890"/>
    </source>
</evidence>
<accession>A0ABQ8AB55</accession>
<feature type="compositionally biased region" description="Basic and acidic residues" evidence="1">
    <location>
        <begin position="172"/>
        <end position="183"/>
    </location>
</feature>
<sequence length="279" mass="31822">MTVFHLVHALLRDEAIHLFPAAKNFLHRRRITENREGLVQMAPHRGRRKKGLMREDAARDAMRAYGFEEGVIKVCIKELLELYGGEWFLIEEFSYSVLLNKCLEKQAEQENNVAEEEEAMAEEHNEEMAQEEQDNDVPEEEAVAEEQNEEMAQEEQEQTAQEEEEVEEEQEQEQRVEDGRDHVGSNSASLVGCGAETGDASVVDSASPPVAIHSSDYAHHSVGGAKSCGWLSDEEDSVVDDDDEMIQLTPEPLCEELKELLREVRGEEKKRKRPTRWDT</sequence>
<evidence type="ECO:0000256" key="1">
    <source>
        <dbReference type="SAM" id="MobiDB-lite"/>
    </source>
</evidence>
<dbReference type="InterPro" id="IPR043017">
    <property type="entry name" value="WIYLD_dom_sf"/>
</dbReference>
<dbReference type="InterPro" id="IPR018848">
    <property type="entry name" value="WIYLD_domain"/>
</dbReference>
<gene>
    <name evidence="3" type="ORF">HID58_052225</name>
</gene>
<dbReference type="Pfam" id="PF10440">
    <property type="entry name" value="WIYLD"/>
    <property type="match status" value="1"/>
</dbReference>
<feature type="compositionally biased region" description="Acidic residues" evidence="1">
    <location>
        <begin position="128"/>
        <end position="171"/>
    </location>
</feature>
<dbReference type="PANTHER" id="PTHR34271:SF1">
    <property type="entry name" value="NUCLEOLAR HISTONE METHYLTRANSFERASE-RELATED PROTEIN"/>
    <property type="match status" value="1"/>
</dbReference>
<keyword evidence="4" id="KW-1185">Reference proteome</keyword>
<proteinExistence type="predicted"/>